<gene>
    <name evidence="1" type="ORF">MGAD_20180</name>
</gene>
<accession>A0A7I7WMF2</accession>
<dbReference type="AlphaFoldDB" id="A0A7I7WMF2"/>
<dbReference type="KEGG" id="mgad:MGAD_20180"/>
<sequence length="109" mass="11747">MGGHLKLRCPGARGRRLLSIGTRDGLLQRGTDGDRAEALELVDCLANLAPAGGSVMLDLMLLRLRALQARSHGDGPAYGELVCRYGAMAESLGFDGHVAWAEEMTQRRQ</sequence>
<evidence type="ECO:0000313" key="2">
    <source>
        <dbReference type="Proteomes" id="UP000466187"/>
    </source>
</evidence>
<organism evidence="1 2">
    <name type="scientific">Mycolicibacterium gadium</name>
    <name type="common">Mycobacterium gadium</name>
    <dbReference type="NCBI Taxonomy" id="1794"/>
    <lineage>
        <taxon>Bacteria</taxon>
        <taxon>Bacillati</taxon>
        <taxon>Actinomycetota</taxon>
        <taxon>Actinomycetes</taxon>
        <taxon>Mycobacteriales</taxon>
        <taxon>Mycobacteriaceae</taxon>
        <taxon>Mycolicibacterium</taxon>
    </lineage>
</organism>
<protein>
    <submittedName>
        <fullName evidence="1">Uncharacterized protein</fullName>
    </submittedName>
</protein>
<proteinExistence type="predicted"/>
<reference evidence="1 2" key="1">
    <citation type="journal article" date="2019" name="Emerg. Microbes Infect.">
        <title>Comprehensive subspecies identification of 175 nontuberculous mycobacteria species based on 7547 genomic profiles.</title>
        <authorList>
            <person name="Matsumoto Y."/>
            <person name="Kinjo T."/>
            <person name="Motooka D."/>
            <person name="Nabeya D."/>
            <person name="Jung N."/>
            <person name="Uechi K."/>
            <person name="Horii T."/>
            <person name="Iida T."/>
            <person name="Fujita J."/>
            <person name="Nakamura S."/>
        </authorList>
    </citation>
    <scope>NUCLEOTIDE SEQUENCE [LARGE SCALE GENOMIC DNA]</scope>
    <source>
        <strain evidence="1 2">JCM 12688</strain>
    </source>
</reference>
<dbReference type="EMBL" id="AP022608">
    <property type="protein sequence ID" value="BBZ17683.1"/>
    <property type="molecule type" value="Genomic_DNA"/>
</dbReference>
<dbReference type="RefSeq" id="WP_163686378.1">
    <property type="nucleotide sequence ID" value="NZ_AP022608.1"/>
</dbReference>
<dbReference type="Proteomes" id="UP000466187">
    <property type="component" value="Chromosome"/>
</dbReference>
<evidence type="ECO:0000313" key="1">
    <source>
        <dbReference type="EMBL" id="BBZ17683.1"/>
    </source>
</evidence>
<name>A0A7I7WMF2_MYCGU</name>